<comment type="similarity">
    <text evidence="1">Belongs to the cycloisomerase 2 family.</text>
</comment>
<dbReference type="InterPro" id="IPR019405">
    <property type="entry name" value="Lactonase_7-beta_prop"/>
</dbReference>
<dbReference type="Gene3D" id="2.130.10.10">
    <property type="entry name" value="YVTN repeat-like/Quinoprotein amine dehydrogenase"/>
    <property type="match status" value="3"/>
</dbReference>
<dbReference type="EMBL" id="RQGA01000019">
    <property type="protein sequence ID" value="TGL33612.1"/>
    <property type="molecule type" value="Genomic_DNA"/>
</dbReference>
<gene>
    <name evidence="5" type="ORF">EHQ49_17915</name>
</gene>
<proteinExistence type="inferred from homology"/>
<dbReference type="SUPFAM" id="SSF51004">
    <property type="entry name" value="C-terminal (heme d1) domain of cytochrome cd1-nitrite reductase"/>
    <property type="match status" value="1"/>
</dbReference>
<dbReference type="InterPro" id="IPR014756">
    <property type="entry name" value="Ig_E-set"/>
</dbReference>
<keyword evidence="2" id="KW-0119">Carbohydrate metabolism</keyword>
<dbReference type="Pfam" id="PF01833">
    <property type="entry name" value="TIG"/>
    <property type="match status" value="1"/>
</dbReference>
<dbReference type="InterPro" id="IPR015943">
    <property type="entry name" value="WD40/YVTN_repeat-like_dom_sf"/>
</dbReference>
<keyword evidence="2" id="KW-0313">Glucose metabolism</keyword>
<dbReference type="PANTHER" id="PTHR30344:SF1">
    <property type="entry name" value="6-PHOSPHOGLUCONOLACTONASE"/>
    <property type="match status" value="1"/>
</dbReference>
<evidence type="ECO:0000256" key="2">
    <source>
        <dbReference type="ARBA" id="ARBA00022526"/>
    </source>
</evidence>
<evidence type="ECO:0000313" key="5">
    <source>
        <dbReference type="EMBL" id="TGL33612.1"/>
    </source>
</evidence>
<name>A0A4R9J4X6_9LEPT</name>
<dbReference type="InterPro" id="IPR011048">
    <property type="entry name" value="Haem_d1_sf"/>
</dbReference>
<evidence type="ECO:0000259" key="4">
    <source>
        <dbReference type="Pfam" id="PF01833"/>
    </source>
</evidence>
<reference evidence="5" key="1">
    <citation type="journal article" date="2019" name="PLoS Negl. Trop. Dis.">
        <title>Revisiting the worldwide diversity of Leptospira species in the environment.</title>
        <authorList>
            <person name="Vincent A.T."/>
            <person name="Schiettekatte O."/>
            <person name="Bourhy P."/>
            <person name="Veyrier F.J."/>
            <person name="Picardeau M."/>
        </authorList>
    </citation>
    <scope>NUCLEOTIDE SEQUENCE [LARGE SCALE GENOMIC DNA]</scope>
    <source>
        <strain evidence="5">201702692</strain>
    </source>
</reference>
<dbReference type="AlphaFoldDB" id="A0A4R9J4X6"/>
<dbReference type="CDD" id="cd00102">
    <property type="entry name" value="IPT"/>
    <property type="match status" value="1"/>
</dbReference>
<keyword evidence="6" id="KW-1185">Reference proteome</keyword>
<evidence type="ECO:0000256" key="1">
    <source>
        <dbReference type="ARBA" id="ARBA00005564"/>
    </source>
</evidence>
<dbReference type="PANTHER" id="PTHR30344">
    <property type="entry name" value="6-PHOSPHOGLUCONOLACTONASE-RELATED"/>
    <property type="match status" value="1"/>
</dbReference>
<feature type="region of interest" description="Disordered" evidence="3">
    <location>
        <begin position="448"/>
        <end position="467"/>
    </location>
</feature>
<protein>
    <submittedName>
        <fullName evidence="5">IPT/TIG domain protein</fullName>
    </submittedName>
</protein>
<sequence length="467" mass="49977">MRKPSLLTIILFSFTSCVYHPLWRPYFFPENDSVSKLNLQIASIFFLIQPRIFSFSKNSGVEGETILLEGVNFSEQVSENRVFFSGSIEATINEASTTRLSVQVPLGAKSGAVTIQNKQGVTQSFETFTVYRYFVSFSAGTNTELYTLNMNTGAIIQATGSPYPLISNSAKFSNNGRFAFSGGFGITNISSYMVNPTEGFLSSLNTNAGTTALDPIFFAFHPSNNFFYASTHSSATIGAFVLDQNTGMLTKINDFSQPCSCTLNHLAITPNGKFLYVNGNGGAEPIIGYSIDQTTGALSNLANSPFTAGNTTNMEALIIDSSSQYLYSVAGTNLIIGKQIDPITGNLTAIPGSPFPGTAGNFRAVMHPSGKYFYTVNIAGANLAKHDISPIDGSISAPNSILTFGSNLQFVTLDPTGTYGFVSNIAGNNFYQFKVNADTGVPSLMNSGNPYPASATPSGPEPYRVAQ</sequence>
<dbReference type="InterPro" id="IPR013783">
    <property type="entry name" value="Ig-like_fold"/>
</dbReference>
<dbReference type="PROSITE" id="PS51257">
    <property type="entry name" value="PROKAR_LIPOPROTEIN"/>
    <property type="match status" value="1"/>
</dbReference>
<dbReference type="GO" id="GO:0017057">
    <property type="term" value="F:6-phosphogluconolactonase activity"/>
    <property type="evidence" value="ECO:0007669"/>
    <property type="project" value="TreeGrafter"/>
</dbReference>
<comment type="caution">
    <text evidence="5">The sequence shown here is derived from an EMBL/GenBank/DDBJ whole genome shotgun (WGS) entry which is preliminary data.</text>
</comment>
<evidence type="ECO:0000313" key="6">
    <source>
        <dbReference type="Proteomes" id="UP000298125"/>
    </source>
</evidence>
<dbReference type="OrthoDB" id="316723at2"/>
<dbReference type="SUPFAM" id="SSF81296">
    <property type="entry name" value="E set domains"/>
    <property type="match status" value="1"/>
</dbReference>
<evidence type="ECO:0000256" key="3">
    <source>
        <dbReference type="SAM" id="MobiDB-lite"/>
    </source>
</evidence>
<dbReference type="Pfam" id="PF10282">
    <property type="entry name" value="Lactonase"/>
    <property type="match status" value="1"/>
</dbReference>
<feature type="domain" description="IPT/TIG" evidence="4">
    <location>
        <begin position="50"/>
        <end position="127"/>
    </location>
</feature>
<dbReference type="Proteomes" id="UP000298125">
    <property type="component" value="Unassembled WGS sequence"/>
</dbReference>
<dbReference type="GO" id="GO:0006006">
    <property type="term" value="P:glucose metabolic process"/>
    <property type="evidence" value="ECO:0007669"/>
    <property type="project" value="UniProtKB-KW"/>
</dbReference>
<organism evidence="5 6">
    <name type="scientific">Leptospira perdikensis</name>
    <dbReference type="NCBI Taxonomy" id="2484948"/>
    <lineage>
        <taxon>Bacteria</taxon>
        <taxon>Pseudomonadati</taxon>
        <taxon>Spirochaetota</taxon>
        <taxon>Spirochaetia</taxon>
        <taxon>Leptospirales</taxon>
        <taxon>Leptospiraceae</taxon>
        <taxon>Leptospira</taxon>
    </lineage>
</organism>
<dbReference type="Gene3D" id="2.60.40.10">
    <property type="entry name" value="Immunoglobulins"/>
    <property type="match status" value="1"/>
</dbReference>
<dbReference type="InterPro" id="IPR050282">
    <property type="entry name" value="Cycloisomerase_2"/>
</dbReference>
<accession>A0A4R9J4X6</accession>
<dbReference type="InterPro" id="IPR002909">
    <property type="entry name" value="IPT_dom"/>
</dbReference>